<evidence type="ECO:0000256" key="1">
    <source>
        <dbReference type="SAM" id="Phobius"/>
    </source>
</evidence>
<feature type="non-terminal residue" evidence="2">
    <location>
        <position position="112"/>
    </location>
</feature>
<name>A0A6J4P803_9PSEU</name>
<evidence type="ECO:0000313" key="2">
    <source>
        <dbReference type="EMBL" id="CAA9405975.1"/>
    </source>
</evidence>
<sequence length="112" mass="11057">MRGTRPADSRSSSRLAVLVVCTAAMGLGAGPTFLVGYLGPDVRAGLDLTGAQLGLLVGLFYGSTGLVSLVAARAVDPLGARTCVVVDQGLVALALAAAALWPGFATLATASA</sequence>
<dbReference type="AlphaFoldDB" id="A0A6J4P803"/>
<reference evidence="2" key="1">
    <citation type="submission" date="2020-02" db="EMBL/GenBank/DDBJ databases">
        <authorList>
            <person name="Meier V. D."/>
        </authorList>
    </citation>
    <scope>NUCLEOTIDE SEQUENCE</scope>
    <source>
        <strain evidence="2">AVDCRST_MAG66</strain>
    </source>
</reference>
<feature type="transmembrane region" description="Helical" evidence="1">
    <location>
        <begin position="15"/>
        <end position="39"/>
    </location>
</feature>
<dbReference type="SUPFAM" id="SSF103473">
    <property type="entry name" value="MFS general substrate transporter"/>
    <property type="match status" value="1"/>
</dbReference>
<proteinExistence type="predicted"/>
<organism evidence="2">
    <name type="scientific">uncultured Pseudonocardia sp</name>
    <dbReference type="NCBI Taxonomy" id="211455"/>
    <lineage>
        <taxon>Bacteria</taxon>
        <taxon>Bacillati</taxon>
        <taxon>Actinomycetota</taxon>
        <taxon>Actinomycetes</taxon>
        <taxon>Pseudonocardiales</taxon>
        <taxon>Pseudonocardiaceae</taxon>
        <taxon>Pseudonocardia</taxon>
        <taxon>environmental samples</taxon>
    </lineage>
</organism>
<dbReference type="InterPro" id="IPR036259">
    <property type="entry name" value="MFS_trans_sf"/>
</dbReference>
<keyword evidence="1" id="KW-0812">Transmembrane</keyword>
<keyword evidence="1" id="KW-0472">Membrane</keyword>
<dbReference type="Gene3D" id="1.20.1250.20">
    <property type="entry name" value="MFS general substrate transporter like domains"/>
    <property type="match status" value="1"/>
</dbReference>
<feature type="transmembrane region" description="Helical" evidence="1">
    <location>
        <begin position="84"/>
        <end position="104"/>
    </location>
</feature>
<protein>
    <recommendedName>
        <fullName evidence="3">Major facilitator superfamily (MFS) profile domain-containing protein</fullName>
    </recommendedName>
</protein>
<dbReference type="EMBL" id="CADCUS010000257">
    <property type="protein sequence ID" value="CAA9405975.1"/>
    <property type="molecule type" value="Genomic_DNA"/>
</dbReference>
<feature type="transmembrane region" description="Helical" evidence="1">
    <location>
        <begin position="51"/>
        <end position="72"/>
    </location>
</feature>
<evidence type="ECO:0008006" key="3">
    <source>
        <dbReference type="Google" id="ProtNLM"/>
    </source>
</evidence>
<gene>
    <name evidence="2" type="ORF">AVDCRST_MAG66-1724</name>
</gene>
<keyword evidence="1" id="KW-1133">Transmembrane helix</keyword>
<accession>A0A6J4P803</accession>